<reference evidence="3 4" key="1">
    <citation type="submission" date="2019-01" db="EMBL/GenBank/DDBJ databases">
        <authorList>
            <person name="Chen W.-M."/>
        </authorList>
    </citation>
    <scope>NUCLEOTIDE SEQUENCE [LARGE SCALE GENOMIC DNA]</scope>
    <source>
        <strain evidence="3 4">ICH-3</strain>
    </source>
</reference>
<dbReference type="SUPFAM" id="SSF58104">
    <property type="entry name" value="Methyl-accepting chemotaxis protein (MCP) signaling domain"/>
    <property type="match status" value="1"/>
</dbReference>
<evidence type="ECO:0000256" key="1">
    <source>
        <dbReference type="PROSITE-ProRule" id="PRU00284"/>
    </source>
</evidence>
<comment type="caution">
    <text evidence="3">The sequence shown here is derived from an EMBL/GenBank/DDBJ whole genome shotgun (WGS) entry which is preliminary data.</text>
</comment>
<dbReference type="InterPro" id="IPR004089">
    <property type="entry name" value="MCPsignal_dom"/>
</dbReference>
<dbReference type="EMBL" id="SACT01000009">
    <property type="protein sequence ID" value="RVT48998.1"/>
    <property type="molecule type" value="Genomic_DNA"/>
</dbReference>
<organism evidence="3 4">
    <name type="scientific">Rubrivivax albus</name>
    <dbReference type="NCBI Taxonomy" id="2499835"/>
    <lineage>
        <taxon>Bacteria</taxon>
        <taxon>Pseudomonadati</taxon>
        <taxon>Pseudomonadota</taxon>
        <taxon>Betaproteobacteria</taxon>
        <taxon>Burkholderiales</taxon>
        <taxon>Sphaerotilaceae</taxon>
        <taxon>Rubrivivax</taxon>
    </lineage>
</organism>
<dbReference type="Gene3D" id="6.10.250.3200">
    <property type="match status" value="1"/>
</dbReference>
<keyword evidence="4" id="KW-1185">Reference proteome</keyword>
<protein>
    <submittedName>
        <fullName evidence="3">Methyl-accepting chemotaxis protein</fullName>
    </submittedName>
</protein>
<evidence type="ECO:0000259" key="2">
    <source>
        <dbReference type="PROSITE" id="PS50111"/>
    </source>
</evidence>
<proteinExistence type="predicted"/>
<dbReference type="GO" id="GO:0016020">
    <property type="term" value="C:membrane"/>
    <property type="evidence" value="ECO:0007669"/>
    <property type="project" value="InterPro"/>
</dbReference>
<feature type="domain" description="Methyl-accepting transducer" evidence="2">
    <location>
        <begin position="1"/>
        <end position="76"/>
    </location>
</feature>
<dbReference type="AlphaFoldDB" id="A0A437JQ56"/>
<evidence type="ECO:0000313" key="3">
    <source>
        <dbReference type="EMBL" id="RVT48998.1"/>
    </source>
</evidence>
<dbReference type="PROSITE" id="PS50111">
    <property type="entry name" value="CHEMOTAXIS_TRANSDUC_2"/>
    <property type="match status" value="1"/>
</dbReference>
<keyword evidence="1" id="KW-0807">Transducer</keyword>
<name>A0A437JQ56_9BURK</name>
<sequence>MAELKQHAKTARELARHTRLVAFNASIEAQRRHGDGAMAGHGRDDGQQAVATEVRMLATRIGEAAERIEQVISALEAPLAQAHCRGSTGDTSDEELRLEIDLAARQSLHTLIAGLGAALAGSDEVAQTVSTLRNELDESFIHFQFGDRISQMLAIVSSDMGNFAQWVATNPTATQSDAARWLEALEAAYTMEEQRSGHHGNVHVQQSAGVEFF</sequence>
<dbReference type="GO" id="GO:0007165">
    <property type="term" value="P:signal transduction"/>
    <property type="evidence" value="ECO:0007669"/>
    <property type="project" value="UniProtKB-KW"/>
</dbReference>
<dbReference type="Proteomes" id="UP000288178">
    <property type="component" value="Unassembled WGS sequence"/>
</dbReference>
<gene>
    <name evidence="3" type="ORF">ENE75_21885</name>
</gene>
<accession>A0A437JQ56</accession>
<evidence type="ECO:0000313" key="4">
    <source>
        <dbReference type="Proteomes" id="UP000288178"/>
    </source>
</evidence>